<gene>
    <name evidence="1" type="ORF">HPLM_LOCUS107</name>
</gene>
<evidence type="ECO:0000313" key="3">
    <source>
        <dbReference type="WBParaSite" id="HPLM_0000010601-mRNA-1"/>
    </source>
</evidence>
<dbReference type="EMBL" id="UZAF01000050">
    <property type="protein sequence ID" value="VDO04446.1"/>
    <property type="molecule type" value="Genomic_DNA"/>
</dbReference>
<reference evidence="3" key="1">
    <citation type="submission" date="2017-02" db="UniProtKB">
        <authorList>
            <consortium name="WormBaseParasite"/>
        </authorList>
    </citation>
    <scope>IDENTIFICATION</scope>
</reference>
<evidence type="ECO:0000313" key="2">
    <source>
        <dbReference type="Proteomes" id="UP000268014"/>
    </source>
</evidence>
<proteinExistence type="predicted"/>
<sequence length="85" mass="10110">MFVYLTLHVQWMSSQPYVKDCIYPRNKRWAVLHVRGKHSNISRFYRPEIECCNHSTQDVAIVTIGQPIQRHVTLLYRDINMHVGI</sequence>
<dbReference type="AlphaFoldDB" id="A0A0N4VS45"/>
<accession>A0A0N4VS45</accession>
<dbReference type="WBParaSite" id="HPLM_0000010601-mRNA-1">
    <property type="protein sequence ID" value="HPLM_0000010601-mRNA-1"/>
    <property type="gene ID" value="HPLM_0000010601"/>
</dbReference>
<dbReference type="Proteomes" id="UP000268014">
    <property type="component" value="Unassembled WGS sequence"/>
</dbReference>
<protein>
    <submittedName>
        <fullName evidence="3">Secreted protein</fullName>
    </submittedName>
</protein>
<organism evidence="3">
    <name type="scientific">Haemonchus placei</name>
    <name type="common">Barber's pole worm</name>
    <dbReference type="NCBI Taxonomy" id="6290"/>
    <lineage>
        <taxon>Eukaryota</taxon>
        <taxon>Metazoa</taxon>
        <taxon>Ecdysozoa</taxon>
        <taxon>Nematoda</taxon>
        <taxon>Chromadorea</taxon>
        <taxon>Rhabditida</taxon>
        <taxon>Rhabditina</taxon>
        <taxon>Rhabditomorpha</taxon>
        <taxon>Strongyloidea</taxon>
        <taxon>Trichostrongylidae</taxon>
        <taxon>Haemonchus</taxon>
    </lineage>
</organism>
<reference evidence="1 2" key="2">
    <citation type="submission" date="2018-11" db="EMBL/GenBank/DDBJ databases">
        <authorList>
            <consortium name="Pathogen Informatics"/>
        </authorList>
    </citation>
    <scope>NUCLEOTIDE SEQUENCE [LARGE SCALE GENOMIC DNA]</scope>
    <source>
        <strain evidence="1 2">MHpl1</strain>
    </source>
</reference>
<evidence type="ECO:0000313" key="1">
    <source>
        <dbReference type="EMBL" id="VDO04446.1"/>
    </source>
</evidence>
<keyword evidence="2" id="KW-1185">Reference proteome</keyword>
<name>A0A0N4VS45_HAEPC</name>